<name>A0A7T0C1Y6_9BACT</name>
<evidence type="ECO:0000256" key="5">
    <source>
        <dbReference type="ARBA" id="ARBA00023004"/>
    </source>
</evidence>
<dbReference type="Pfam" id="PF09459">
    <property type="entry name" value="EB_dh"/>
    <property type="match status" value="2"/>
</dbReference>
<dbReference type="InterPro" id="IPR050597">
    <property type="entry name" value="Cytochrome_c_Oxidase_Subunit"/>
</dbReference>
<dbReference type="SUPFAM" id="SSF46626">
    <property type="entry name" value="Cytochrome c"/>
    <property type="match status" value="2"/>
</dbReference>
<protein>
    <submittedName>
        <fullName evidence="8">C-type cytochrome</fullName>
    </submittedName>
</protein>
<evidence type="ECO:0000313" key="9">
    <source>
        <dbReference type="Proteomes" id="UP000594464"/>
    </source>
</evidence>
<evidence type="ECO:0000313" key="8">
    <source>
        <dbReference type="EMBL" id="QPJ65046.1"/>
    </source>
</evidence>
<dbReference type="GO" id="GO:0046872">
    <property type="term" value="F:metal ion binding"/>
    <property type="evidence" value="ECO:0007669"/>
    <property type="project" value="UniProtKB-KW"/>
</dbReference>
<dbReference type="PANTHER" id="PTHR33751">
    <property type="entry name" value="CBB3-TYPE CYTOCHROME C OXIDASE SUBUNIT FIXP"/>
    <property type="match status" value="1"/>
</dbReference>
<evidence type="ECO:0000256" key="3">
    <source>
        <dbReference type="ARBA" id="ARBA00022723"/>
    </source>
</evidence>
<evidence type="ECO:0000256" key="1">
    <source>
        <dbReference type="ARBA" id="ARBA00022448"/>
    </source>
</evidence>
<evidence type="ECO:0000256" key="2">
    <source>
        <dbReference type="ARBA" id="ARBA00022617"/>
    </source>
</evidence>
<dbReference type="InterPro" id="IPR019020">
    <property type="entry name" value="Cyt-c552/DMSO_Rdtase_haem-bd"/>
</dbReference>
<feature type="domain" description="Cytochrome c" evidence="7">
    <location>
        <begin position="151"/>
        <end position="246"/>
    </location>
</feature>
<dbReference type="Gene3D" id="2.60.40.1190">
    <property type="match status" value="1"/>
</dbReference>
<evidence type="ECO:0000256" key="6">
    <source>
        <dbReference type="PROSITE-ProRule" id="PRU00433"/>
    </source>
</evidence>
<dbReference type="EMBL" id="CP048620">
    <property type="protein sequence ID" value="QPJ65046.1"/>
    <property type="molecule type" value="Genomic_DNA"/>
</dbReference>
<keyword evidence="5 6" id="KW-0408">Iron</keyword>
<dbReference type="Pfam" id="PF13442">
    <property type="entry name" value="Cytochrome_CBB3"/>
    <property type="match status" value="2"/>
</dbReference>
<keyword evidence="4" id="KW-0249">Electron transport</keyword>
<dbReference type="PANTHER" id="PTHR33751:SF1">
    <property type="entry name" value="CBB3-TYPE CYTOCHROME C OXIDASE SUBUNIT FIXP"/>
    <property type="match status" value="1"/>
</dbReference>
<reference evidence="9" key="1">
    <citation type="submission" date="2020-02" db="EMBL/GenBank/DDBJ databases">
        <title>Genomic and physiological characterization of two novel Nitrospinaceae genera.</title>
        <authorList>
            <person name="Mueller A.J."/>
            <person name="Jung M.-Y."/>
            <person name="Strachan C.R."/>
            <person name="Herbold C.W."/>
            <person name="Kirkegaard R.H."/>
            <person name="Daims H."/>
        </authorList>
    </citation>
    <scope>NUCLEOTIDE SEQUENCE [LARGE SCALE GENOMIC DNA]</scope>
</reference>
<dbReference type="InterPro" id="IPR036909">
    <property type="entry name" value="Cyt_c-like_dom_sf"/>
</dbReference>
<keyword evidence="2 6" id="KW-0349">Heme</keyword>
<accession>A0A7T0C1Y6</accession>
<dbReference type="KEGG" id="nva:G3M78_06445"/>
<dbReference type="AlphaFoldDB" id="A0A7T0C1Y6"/>
<dbReference type="Proteomes" id="UP000594464">
    <property type="component" value="Chromosome"/>
</dbReference>
<feature type="domain" description="Cytochrome c" evidence="7">
    <location>
        <begin position="33"/>
        <end position="128"/>
    </location>
</feature>
<dbReference type="GO" id="GO:0009055">
    <property type="term" value="F:electron transfer activity"/>
    <property type="evidence" value="ECO:0007669"/>
    <property type="project" value="InterPro"/>
</dbReference>
<sequence>MFVKKFITFMMAVGIVAAAGSFEGKAQAETSVKENALGATVYKHMCIYCHGEDGNGGGKVTSYLYPWPRDFRNGVFKRRSTPSGSLPLDEDIYKTIVRGIPGTGMPAWKDSLSEAEVWGVIEYIKGFSDRFKTEEMKEPIPVGKAPAPTPESLATGAELYKELRCARCHGSDLKGSGELSSNLFDIWDHRVFIYDLTNPNTYKFGFQPEDIYLTLTAGLDGTPMKAYSDLSDEERWSLTHFVDSKINGERYEPAGFEVDLEVSLTDQEIDLDPNHERWNTVPIQAVHMLPLSARNNPVNRIKVQTLKNDEAIAFRLQWEDPKPDKSSSRHQDFKDAVALEFALGDAVLHKHGHNEPFFGMGNRGKVVNIWQWRADWQTEIETKKKLEYATDGIDLDVMVFGGEVNPVDSLNPFRDVPVEELNAEGFGTLTPQPQTKQNILGQGEWKDGVWSVVFYRTLETLNKWDIFFQNEKPVLMSFAIWDGANHDRNGRKVISMWQKLNLPK</sequence>
<organism evidence="8 9">
    <name type="scientific">Candidatus Nitrohelix vancouverensis</name>
    <dbReference type="NCBI Taxonomy" id="2705534"/>
    <lineage>
        <taxon>Bacteria</taxon>
        <taxon>Pseudomonadati</taxon>
        <taxon>Nitrospinota/Tectimicrobiota group</taxon>
        <taxon>Nitrospinota</taxon>
        <taxon>Nitrospinia</taxon>
        <taxon>Nitrospinales</taxon>
        <taxon>Nitrospinaceae</taxon>
        <taxon>Candidatus Nitrohelix</taxon>
    </lineage>
</organism>
<evidence type="ECO:0000256" key="4">
    <source>
        <dbReference type="ARBA" id="ARBA00022982"/>
    </source>
</evidence>
<keyword evidence="1" id="KW-0813">Transport</keyword>
<gene>
    <name evidence="8" type="ORF">G3M78_06445</name>
</gene>
<keyword evidence="3 6" id="KW-0479">Metal-binding</keyword>
<dbReference type="GO" id="GO:0020037">
    <property type="term" value="F:heme binding"/>
    <property type="evidence" value="ECO:0007669"/>
    <property type="project" value="InterPro"/>
</dbReference>
<dbReference type="Gene3D" id="1.10.760.10">
    <property type="entry name" value="Cytochrome c-like domain"/>
    <property type="match status" value="2"/>
</dbReference>
<dbReference type="PROSITE" id="PS51007">
    <property type="entry name" value="CYTC"/>
    <property type="match status" value="2"/>
</dbReference>
<proteinExistence type="predicted"/>
<evidence type="ECO:0000259" key="7">
    <source>
        <dbReference type="PROSITE" id="PS51007"/>
    </source>
</evidence>
<dbReference type="InterPro" id="IPR009056">
    <property type="entry name" value="Cyt_c-like_dom"/>
</dbReference>